<dbReference type="Proteomes" id="UP000654918">
    <property type="component" value="Unassembled WGS sequence"/>
</dbReference>
<feature type="region of interest" description="Disordered" evidence="1">
    <location>
        <begin position="29"/>
        <end position="48"/>
    </location>
</feature>
<proteinExistence type="predicted"/>
<comment type="caution">
    <text evidence="2">The sequence shown here is derived from an EMBL/GenBank/DDBJ whole genome shotgun (WGS) entry which is preliminary data.</text>
</comment>
<dbReference type="EMBL" id="WIGO01000026">
    <property type="protein sequence ID" value="KAF6837308.1"/>
    <property type="molecule type" value="Genomic_DNA"/>
</dbReference>
<organism evidence="2 3">
    <name type="scientific">Colletotrichum plurivorum</name>
    <dbReference type="NCBI Taxonomy" id="2175906"/>
    <lineage>
        <taxon>Eukaryota</taxon>
        <taxon>Fungi</taxon>
        <taxon>Dikarya</taxon>
        <taxon>Ascomycota</taxon>
        <taxon>Pezizomycotina</taxon>
        <taxon>Sordariomycetes</taxon>
        <taxon>Hypocreomycetidae</taxon>
        <taxon>Glomerellales</taxon>
        <taxon>Glomerellaceae</taxon>
        <taxon>Colletotrichum</taxon>
        <taxon>Colletotrichum orchidearum species complex</taxon>
    </lineage>
</organism>
<evidence type="ECO:0000313" key="3">
    <source>
        <dbReference type="Proteomes" id="UP000654918"/>
    </source>
</evidence>
<reference evidence="2" key="1">
    <citation type="journal article" date="2020" name="Phytopathology">
        <title>Genome Sequence Resources of Colletotrichum truncatum, C. plurivorum, C. musicola, and C. sojae: Four Species Pathogenic to Soybean (Glycine max).</title>
        <authorList>
            <person name="Rogerio F."/>
            <person name="Boufleur T.R."/>
            <person name="Ciampi-Guillardi M."/>
            <person name="Sukno S.A."/>
            <person name="Thon M.R."/>
            <person name="Massola Junior N.S."/>
            <person name="Baroncelli R."/>
        </authorList>
    </citation>
    <scope>NUCLEOTIDE SEQUENCE</scope>
    <source>
        <strain evidence="2">LFN00145</strain>
    </source>
</reference>
<feature type="region of interest" description="Disordered" evidence="1">
    <location>
        <begin position="69"/>
        <end position="120"/>
    </location>
</feature>
<accession>A0A8H6KUD1</accession>
<keyword evidence="3" id="KW-1185">Reference proteome</keyword>
<evidence type="ECO:0000256" key="1">
    <source>
        <dbReference type="SAM" id="MobiDB-lite"/>
    </source>
</evidence>
<protein>
    <submittedName>
        <fullName evidence="2">Uncharacterized protein</fullName>
    </submittedName>
</protein>
<gene>
    <name evidence="2" type="ORF">CPLU01_03172</name>
</gene>
<sequence>MALDVSQLQTLDVAPRAIPVRTDTSTAADHVVPYSRSDANASRGSEGRKQMPLVHHYHSHDAVHALTSRLASQKDVRRVEPLKKPRNLEPDSSGVLNPDRKQHQGKGKKKTNQTARPTAITSHHITICHLPSAICHRSLGHQHWADRPPSIPP</sequence>
<dbReference type="AlphaFoldDB" id="A0A8H6KUD1"/>
<feature type="compositionally biased region" description="Basic and acidic residues" evidence="1">
    <location>
        <begin position="72"/>
        <end position="89"/>
    </location>
</feature>
<name>A0A8H6KUD1_9PEZI</name>
<evidence type="ECO:0000313" key="2">
    <source>
        <dbReference type="EMBL" id="KAF6837308.1"/>
    </source>
</evidence>